<proteinExistence type="predicted"/>
<dbReference type="InterPro" id="IPR010753">
    <property type="entry name" value="DUF1330"/>
</dbReference>
<dbReference type="Proteomes" id="UP001597128">
    <property type="component" value="Unassembled WGS sequence"/>
</dbReference>
<organism evidence="2 3">
    <name type="scientific">Methylophilus luteus</name>
    <dbReference type="NCBI Taxonomy" id="640108"/>
    <lineage>
        <taxon>Bacteria</taxon>
        <taxon>Pseudomonadati</taxon>
        <taxon>Pseudomonadota</taxon>
        <taxon>Betaproteobacteria</taxon>
        <taxon>Nitrosomonadales</taxon>
        <taxon>Methylophilaceae</taxon>
        <taxon>Methylophilus</taxon>
    </lineage>
</organism>
<reference evidence="3" key="1">
    <citation type="journal article" date="2019" name="Int. J. Syst. Evol. Microbiol.">
        <title>The Global Catalogue of Microorganisms (GCM) 10K type strain sequencing project: providing services to taxonomists for standard genome sequencing and annotation.</title>
        <authorList>
            <consortium name="The Broad Institute Genomics Platform"/>
            <consortium name="The Broad Institute Genome Sequencing Center for Infectious Disease"/>
            <person name="Wu L."/>
            <person name="Ma J."/>
        </authorList>
    </citation>
    <scope>NUCLEOTIDE SEQUENCE [LARGE SCALE GENOMIC DNA]</scope>
    <source>
        <strain evidence="3">CCUG 58412</strain>
    </source>
</reference>
<dbReference type="RefSeq" id="WP_379054492.1">
    <property type="nucleotide sequence ID" value="NZ_JBHTKB010000001.1"/>
</dbReference>
<dbReference type="PANTHER" id="PTHR41521:SF4">
    <property type="entry name" value="BLR0684 PROTEIN"/>
    <property type="match status" value="1"/>
</dbReference>
<dbReference type="InterPro" id="IPR011008">
    <property type="entry name" value="Dimeric_a/b-barrel"/>
</dbReference>
<sequence>MSAYVVMMREKTTDQAEMDIYASQAPLAREGHSVTPLARYGALDILEGQSFEGCLIHRFPSMAEAQAWYHSPKYQQAVQHRHQGAQYRVFIVEGLDA</sequence>
<evidence type="ECO:0000313" key="3">
    <source>
        <dbReference type="Proteomes" id="UP001597128"/>
    </source>
</evidence>
<dbReference type="SUPFAM" id="SSF54909">
    <property type="entry name" value="Dimeric alpha+beta barrel"/>
    <property type="match status" value="1"/>
</dbReference>
<accession>A0ABW3F2E4</accession>
<protein>
    <submittedName>
        <fullName evidence="2">DUF1330 domain-containing protein</fullName>
    </submittedName>
</protein>
<evidence type="ECO:0000259" key="1">
    <source>
        <dbReference type="Pfam" id="PF07045"/>
    </source>
</evidence>
<comment type="caution">
    <text evidence="2">The sequence shown here is derived from an EMBL/GenBank/DDBJ whole genome shotgun (WGS) entry which is preliminary data.</text>
</comment>
<dbReference type="EMBL" id="JBHTKB010000001">
    <property type="protein sequence ID" value="MFD0911974.1"/>
    <property type="molecule type" value="Genomic_DNA"/>
</dbReference>
<dbReference type="Pfam" id="PF07045">
    <property type="entry name" value="DUF1330"/>
    <property type="match status" value="1"/>
</dbReference>
<feature type="domain" description="DUF1330" evidence="1">
    <location>
        <begin position="2"/>
        <end position="95"/>
    </location>
</feature>
<gene>
    <name evidence="2" type="ORF">ACFQ1Z_00310</name>
</gene>
<keyword evidence="3" id="KW-1185">Reference proteome</keyword>
<dbReference type="PANTHER" id="PTHR41521">
    <property type="match status" value="1"/>
</dbReference>
<evidence type="ECO:0000313" key="2">
    <source>
        <dbReference type="EMBL" id="MFD0911974.1"/>
    </source>
</evidence>
<dbReference type="Gene3D" id="3.30.70.100">
    <property type="match status" value="1"/>
</dbReference>
<name>A0ABW3F2E4_9PROT</name>